<reference evidence="1" key="1">
    <citation type="submission" date="2021-01" db="EMBL/GenBank/DDBJ databases">
        <title>Genome sequence of strain Noviherbaspirillum sp. DKR-6.</title>
        <authorList>
            <person name="Chaudhary D.K."/>
        </authorList>
    </citation>
    <scope>NUCLEOTIDE SEQUENCE</scope>
    <source>
        <strain evidence="1">DKR-6</strain>
    </source>
</reference>
<dbReference type="EMBL" id="JAEPBG010000005">
    <property type="protein sequence ID" value="MBK4735677.1"/>
    <property type="molecule type" value="Genomic_DNA"/>
</dbReference>
<name>A0A934SZ76_9BURK</name>
<accession>A0A934SZ76</accession>
<dbReference type="RefSeq" id="WP_200592453.1">
    <property type="nucleotide sequence ID" value="NZ_JAEPBG010000005.1"/>
</dbReference>
<dbReference type="Gene3D" id="1.25.40.10">
    <property type="entry name" value="Tetratricopeptide repeat domain"/>
    <property type="match status" value="1"/>
</dbReference>
<dbReference type="AlphaFoldDB" id="A0A934SZ76"/>
<dbReference type="Proteomes" id="UP000622890">
    <property type="component" value="Unassembled WGS sequence"/>
</dbReference>
<dbReference type="Pfam" id="PF13432">
    <property type="entry name" value="TPR_16"/>
    <property type="match status" value="1"/>
</dbReference>
<comment type="caution">
    <text evidence="1">The sequence shown here is derived from an EMBL/GenBank/DDBJ whole genome shotgun (WGS) entry which is preliminary data.</text>
</comment>
<evidence type="ECO:0000313" key="1">
    <source>
        <dbReference type="EMBL" id="MBK4735677.1"/>
    </source>
</evidence>
<proteinExistence type="predicted"/>
<organism evidence="1 2">
    <name type="scientific">Noviherbaspirillum pedocola</name>
    <dbReference type="NCBI Taxonomy" id="2801341"/>
    <lineage>
        <taxon>Bacteria</taxon>
        <taxon>Pseudomonadati</taxon>
        <taxon>Pseudomonadota</taxon>
        <taxon>Betaproteobacteria</taxon>
        <taxon>Burkholderiales</taxon>
        <taxon>Oxalobacteraceae</taxon>
        <taxon>Noviherbaspirillum</taxon>
    </lineage>
</organism>
<dbReference type="SUPFAM" id="SSF48452">
    <property type="entry name" value="TPR-like"/>
    <property type="match status" value="1"/>
</dbReference>
<protein>
    <submittedName>
        <fullName evidence="1">Tetratricopeptide repeat protein</fullName>
    </submittedName>
</protein>
<gene>
    <name evidence="1" type="ORF">JJB74_13725</name>
</gene>
<sequence>MQFESDEILAIARDHFEHQRLEEALTRAKTLLELPEPPAGARELAARIYARLGLHERAIALLSQCIERSPDALELRIELAMVSQDGGNLEQGLRLWDDLLVQHPLLPPALFHAAALRAQRKQFADALRHVEVLLQTAEKDNLYVGKARELQDALNRMVSGPEQVQEASMA</sequence>
<dbReference type="InterPro" id="IPR011990">
    <property type="entry name" value="TPR-like_helical_dom_sf"/>
</dbReference>
<evidence type="ECO:0000313" key="2">
    <source>
        <dbReference type="Proteomes" id="UP000622890"/>
    </source>
</evidence>
<keyword evidence="2" id="KW-1185">Reference proteome</keyword>